<dbReference type="AlphaFoldDB" id="A0A561P6C1"/>
<gene>
    <name evidence="1" type="ORF">FHW36_11255</name>
</gene>
<dbReference type="Gene3D" id="2.70.98.60">
    <property type="entry name" value="alpha-galactosidase from lactobacil brevis"/>
    <property type="match status" value="1"/>
</dbReference>
<comment type="caution">
    <text evidence="1">The sequence shown here is derived from an EMBL/GenBank/DDBJ whole genome shotgun (WGS) entry which is preliminary data.</text>
</comment>
<dbReference type="InterPro" id="IPR038417">
    <property type="entry name" value="Alpga-gal_N_sf"/>
</dbReference>
<organism evidence="1 2">
    <name type="scientific">Chitinophaga polysaccharea</name>
    <dbReference type="NCBI Taxonomy" id="1293035"/>
    <lineage>
        <taxon>Bacteria</taxon>
        <taxon>Pseudomonadati</taxon>
        <taxon>Bacteroidota</taxon>
        <taxon>Chitinophagia</taxon>
        <taxon>Chitinophagales</taxon>
        <taxon>Chitinophagaceae</taxon>
        <taxon>Chitinophaga</taxon>
    </lineage>
</organism>
<dbReference type="EMBL" id="VIWO01000012">
    <property type="protein sequence ID" value="TWF33614.1"/>
    <property type="molecule type" value="Genomic_DNA"/>
</dbReference>
<protein>
    <recommendedName>
        <fullName evidence="3">Alpha-galactosidase</fullName>
    </recommendedName>
</protein>
<dbReference type="Proteomes" id="UP000320811">
    <property type="component" value="Unassembled WGS sequence"/>
</dbReference>
<accession>A0A561P6C1</accession>
<reference evidence="1 2" key="1">
    <citation type="submission" date="2019-06" db="EMBL/GenBank/DDBJ databases">
        <title>Sorghum-associated microbial communities from plants grown in Nebraska, USA.</title>
        <authorList>
            <person name="Schachtman D."/>
        </authorList>
    </citation>
    <scope>NUCLEOTIDE SEQUENCE [LARGE SCALE GENOMIC DNA]</scope>
    <source>
        <strain evidence="1 2">1209</strain>
    </source>
</reference>
<keyword evidence="2" id="KW-1185">Reference proteome</keyword>
<name>A0A561P6C1_9BACT</name>
<evidence type="ECO:0000313" key="2">
    <source>
        <dbReference type="Proteomes" id="UP000320811"/>
    </source>
</evidence>
<proteinExistence type="predicted"/>
<evidence type="ECO:0008006" key="3">
    <source>
        <dbReference type="Google" id="ProtNLM"/>
    </source>
</evidence>
<sequence>MLVEESNPAAREIIFKQYKNMKKRILFLGWAFSLYAGMADAQVKAPAKDWLIDHRPYVATVVEKDQTITLSNGLLSRSFRITPNVVCTDYRNLVNGDQLLRAVKPEARITVNGHDYMIGGAYGQPQQAYLLPAWLDKLTAGDKDFKYTGHQVTSIQPYLKWKAGGWNSNPHQPTGKALIFSYQTAAPALKGIEVKVHYEIFDGIPLLAKWLEITNGSGQPIKLHQVVNEILATPEEESAVVGSVTKMQVPHNIYIESNYAFNNAMKANLSDQTTHWKADSTYTSQVNYDYQTPCLLEVYPTVPVGISMAAGEHYESIRTYELLLDSYDRERNGLSKRRFYRTVAPWTTENPIFMHLVNSDPVKVKNIIDQCAATGYEGVILSFGSGLNMEDTSAANIAKFKALADYAHSKHVMLGGYSLFSSRRISEEDDVINPVTGKTGGAFFGNAPCLGSKWGLSYLEKIKYFFSSTGFDIFENDGPYPGDVCASMKHPGHTDLDDSQWKQMLLQKGLYHWMNERGVYVNAPDWYFLDGTNKIALGYREVNFSLPRAEQLILNRQNIFDGTWEKTPPMGWGFVPLSEYQGGGAAATLEPLKDHLGTYEQLMAQYYGAGIQACYRGPRLYDTDSTKALVKNMISWYKKYRDILNTDVIHLRRADGRDWDGIMHVSPTLPQKALAMLYNPTGEDITREIALPLYYSGLTNQVRIREKEGALKTYTLDREYCAHVKVKIPAGGYTWLVAE</sequence>
<evidence type="ECO:0000313" key="1">
    <source>
        <dbReference type="EMBL" id="TWF33614.1"/>
    </source>
</evidence>